<feature type="domain" description="Glycosyl hydrolases family 2 sugar binding" evidence="6">
    <location>
        <begin position="60"/>
        <end position="154"/>
    </location>
</feature>
<evidence type="ECO:0000256" key="2">
    <source>
        <dbReference type="ARBA" id="ARBA00022801"/>
    </source>
</evidence>
<accession>A0A1D9P220</accession>
<dbReference type="Gene3D" id="2.60.40.10">
    <property type="entry name" value="Immunoglobulins"/>
    <property type="match status" value="3"/>
</dbReference>
<dbReference type="InterPro" id="IPR006101">
    <property type="entry name" value="Glyco_hydro_2"/>
</dbReference>
<feature type="domain" description="Glycoside hydrolase family 2 catalytic" evidence="5">
    <location>
        <begin position="289"/>
        <end position="437"/>
    </location>
</feature>
<proteinExistence type="inferred from homology"/>
<evidence type="ECO:0000256" key="1">
    <source>
        <dbReference type="ARBA" id="ARBA00007401"/>
    </source>
</evidence>
<dbReference type="Pfam" id="PF02836">
    <property type="entry name" value="Glyco_hydro_2_C"/>
    <property type="match status" value="1"/>
</dbReference>
<dbReference type="InterPro" id="IPR040605">
    <property type="entry name" value="Glyco_hydro2_dom5"/>
</dbReference>
<dbReference type="EMBL" id="CP017831">
    <property type="protein sequence ID" value="AOZ96620.1"/>
    <property type="molecule type" value="Genomic_DNA"/>
</dbReference>
<dbReference type="Pfam" id="PF00703">
    <property type="entry name" value="Glyco_hydro_2"/>
    <property type="match status" value="1"/>
</dbReference>
<dbReference type="Proteomes" id="UP000179284">
    <property type="component" value="Chromosome I"/>
</dbReference>
<dbReference type="PANTHER" id="PTHR42732:SF1">
    <property type="entry name" value="BETA-MANNOSIDASE"/>
    <property type="match status" value="1"/>
</dbReference>
<evidence type="ECO:0000259" key="7">
    <source>
        <dbReference type="Pfam" id="PF16355"/>
    </source>
</evidence>
<keyword evidence="2" id="KW-0378">Hydrolase</keyword>
<name>A0A1D9P220_9FIRM</name>
<dbReference type="PRINTS" id="PR00132">
    <property type="entry name" value="GLHYDRLASE2"/>
</dbReference>
<dbReference type="InterPro" id="IPR006102">
    <property type="entry name" value="Ig-like_GH2"/>
</dbReference>
<dbReference type="Pfam" id="PF18565">
    <property type="entry name" value="Glyco_hydro2_C5"/>
    <property type="match status" value="1"/>
</dbReference>
<dbReference type="SUPFAM" id="SSF51445">
    <property type="entry name" value="(Trans)glycosidases"/>
    <property type="match status" value="1"/>
</dbReference>
<dbReference type="KEGG" id="bhu:bhn_I1587"/>
<comment type="similarity">
    <text evidence="1">Belongs to the glycosyl hydrolase 2 family.</text>
</comment>
<protein>
    <submittedName>
        <fullName evidence="9">Beta-galactosidase Bga2B</fullName>
    </submittedName>
</protein>
<evidence type="ECO:0000256" key="3">
    <source>
        <dbReference type="ARBA" id="ARBA00023295"/>
    </source>
</evidence>
<reference evidence="10" key="1">
    <citation type="submission" date="2016-10" db="EMBL/GenBank/DDBJ databases">
        <title>The complete genome sequence of the rumen bacterium Butyrivibrio hungatei MB2003.</title>
        <authorList>
            <person name="Palevich N."/>
            <person name="Kelly W.J."/>
            <person name="Leahy S.C."/>
            <person name="Altermann E."/>
            <person name="Rakonjac J."/>
            <person name="Attwood G.T."/>
        </authorList>
    </citation>
    <scope>NUCLEOTIDE SEQUENCE [LARGE SCALE GENOMIC DNA]</scope>
    <source>
        <strain evidence="10">MB2003</strain>
    </source>
</reference>
<evidence type="ECO:0000259" key="4">
    <source>
        <dbReference type="Pfam" id="PF00703"/>
    </source>
</evidence>
<dbReference type="SUPFAM" id="SSF49303">
    <property type="entry name" value="beta-Galactosidase/glucuronidase domain"/>
    <property type="match status" value="1"/>
</dbReference>
<keyword evidence="10" id="KW-1185">Reference proteome</keyword>
<dbReference type="InterPro" id="IPR006104">
    <property type="entry name" value="Glyco_hydro_2_N"/>
</dbReference>
<dbReference type="InterPro" id="IPR032311">
    <property type="entry name" value="DUF4982"/>
</dbReference>
<dbReference type="GO" id="GO:0005975">
    <property type="term" value="P:carbohydrate metabolic process"/>
    <property type="evidence" value="ECO:0007669"/>
    <property type="project" value="InterPro"/>
</dbReference>
<dbReference type="InterPro" id="IPR036156">
    <property type="entry name" value="Beta-gal/glucu_dom_sf"/>
</dbReference>
<dbReference type="InterPro" id="IPR023232">
    <property type="entry name" value="Glyco_hydro_2_AS"/>
</dbReference>
<feature type="domain" description="Glycoside hydrolase family 2" evidence="8">
    <location>
        <begin position="714"/>
        <end position="815"/>
    </location>
</feature>
<sequence>MEKICIDEKWTFRRNFVDSLGMLDEDPGEVVNLPHDGMIGTKVSPDAPARSDSGYFVGGLSNYTKMVFIPEDWKDECVGLMIDGAMMNVSIDVNGCKVGSQHYGYAPFYVDLTDYVTFGKENRITINCNTTMYVNSRWYTGSGLYRGVKICHGPRVHVPENGVFICTKEVDGNRAYLEAVIEVANRTLENRLCEVNVSVFDEEDGKEKKKTKSVIQVNSGKTDTARISFILQDPKLWDAENPNLYKVKVSVKSLGIYRTHFIPEENLKADETETLFGVRTITADAERGLRINGKEVKLKGGCLHHDNGLLGAVSLYEAEERKIKKLKESGFNAVRTAHNPPSAAFIEACDRLGMYVFDEAFDAWGMAKRGGDYSQFFASDWEKDLTAFVKRDRNHPSVILWSTGNEIPERGGLDNGYTLAKELSDKIREIDATRPISNGICSYWGGLDDDLMKGQSQNQNSSEGLISTSWETMSEPFTNGLDIVGYNYMEGLYERDHEMFPDRVILGSENFPREIGFRWPLVERLPYVIGEFTWTAWDYIGEAGIGKAEYVDENDPKAKSGGWYLMPPASSPYPWRLANDADYDITGFMLPQGAYRSVVWGSDKTYVYSMHPDTFGKVEMMTPWGFTEVRKNWNYEGYENRNIKIVVFSKAEEVEVLVNGKSLGRKKVSFEKPLPNSVSFETEYVPGKVEAISYEKGSEVSRDEIVTTKVPHSLRLIPEKKEMKADGHSLIYVGVEVIDEDGNVVPDAKISLKAELASKDKGTTIAGFGSANPVTEDNYTDGDTTSFRGRATVIIRSGYENEIVTLKISANGLNSIEEDFKIGNI</sequence>
<evidence type="ECO:0000259" key="5">
    <source>
        <dbReference type="Pfam" id="PF02836"/>
    </source>
</evidence>
<dbReference type="Pfam" id="PF16355">
    <property type="entry name" value="DUF4982"/>
    <property type="match status" value="1"/>
</dbReference>
<feature type="domain" description="DUF4982" evidence="7">
    <location>
        <begin position="642"/>
        <end position="700"/>
    </location>
</feature>
<dbReference type="GO" id="GO:0004553">
    <property type="term" value="F:hydrolase activity, hydrolyzing O-glycosyl compounds"/>
    <property type="evidence" value="ECO:0007669"/>
    <property type="project" value="InterPro"/>
</dbReference>
<evidence type="ECO:0000313" key="9">
    <source>
        <dbReference type="EMBL" id="AOZ96620.1"/>
    </source>
</evidence>
<dbReference type="InterPro" id="IPR017853">
    <property type="entry name" value="GH"/>
</dbReference>
<dbReference type="Gene3D" id="3.20.20.80">
    <property type="entry name" value="Glycosidases"/>
    <property type="match status" value="1"/>
</dbReference>
<dbReference type="Pfam" id="PF02837">
    <property type="entry name" value="Glyco_hydro_2_N"/>
    <property type="match status" value="1"/>
</dbReference>
<dbReference type="PROSITE" id="PS00608">
    <property type="entry name" value="GLYCOSYL_HYDROL_F2_2"/>
    <property type="match status" value="1"/>
</dbReference>
<dbReference type="InterPro" id="IPR051913">
    <property type="entry name" value="GH2_Domain-Containing"/>
</dbReference>
<dbReference type="InterPro" id="IPR006103">
    <property type="entry name" value="Glyco_hydro_2_cat"/>
</dbReference>
<evidence type="ECO:0000259" key="8">
    <source>
        <dbReference type="Pfam" id="PF18565"/>
    </source>
</evidence>
<dbReference type="OrthoDB" id="9762066at2"/>
<dbReference type="PANTHER" id="PTHR42732">
    <property type="entry name" value="BETA-GALACTOSIDASE"/>
    <property type="match status" value="1"/>
</dbReference>
<evidence type="ECO:0000259" key="6">
    <source>
        <dbReference type="Pfam" id="PF02837"/>
    </source>
</evidence>
<gene>
    <name evidence="9" type="ORF">bhn_I1587</name>
</gene>
<evidence type="ECO:0000313" key="10">
    <source>
        <dbReference type="Proteomes" id="UP000179284"/>
    </source>
</evidence>
<dbReference type="AlphaFoldDB" id="A0A1D9P220"/>
<feature type="domain" description="Glycoside hydrolase family 2 immunoglobulin-like beta-sandwich" evidence="4">
    <location>
        <begin position="166"/>
        <end position="252"/>
    </location>
</feature>
<dbReference type="InterPro" id="IPR013783">
    <property type="entry name" value="Ig-like_fold"/>
</dbReference>
<organism evidence="9 10">
    <name type="scientific">Butyrivibrio hungatei</name>
    <dbReference type="NCBI Taxonomy" id="185008"/>
    <lineage>
        <taxon>Bacteria</taxon>
        <taxon>Bacillati</taxon>
        <taxon>Bacillota</taxon>
        <taxon>Clostridia</taxon>
        <taxon>Lachnospirales</taxon>
        <taxon>Lachnospiraceae</taxon>
        <taxon>Butyrivibrio</taxon>
    </lineage>
</organism>
<keyword evidence="3" id="KW-0326">Glycosidase</keyword>
<dbReference type="RefSeq" id="WP_071176295.1">
    <property type="nucleotide sequence ID" value="NZ_CP017831.1"/>
</dbReference>
<dbReference type="SUPFAM" id="SSF49785">
    <property type="entry name" value="Galactose-binding domain-like"/>
    <property type="match status" value="1"/>
</dbReference>
<dbReference type="Gene3D" id="2.60.120.260">
    <property type="entry name" value="Galactose-binding domain-like"/>
    <property type="match status" value="1"/>
</dbReference>
<dbReference type="InterPro" id="IPR008979">
    <property type="entry name" value="Galactose-bd-like_sf"/>
</dbReference>